<dbReference type="RefSeq" id="WP_105295736.1">
    <property type="nucleotide sequence ID" value="NZ_PUEV01000106.1"/>
</dbReference>
<accession>A0A9X7IJG0</accession>
<comment type="caution">
    <text evidence="1">The sequence shown here is derived from an EMBL/GenBank/DDBJ whole genome shotgun (WGS) entry which is preliminary data.</text>
</comment>
<evidence type="ECO:0000313" key="2">
    <source>
        <dbReference type="Proteomes" id="UP000237911"/>
    </source>
</evidence>
<reference evidence="1 2" key="1">
    <citation type="submission" date="2018-02" db="EMBL/GenBank/DDBJ databases">
        <title>Draft genome sequence of Mycobacterium virginiense isolated from mud of a swine farm in Japan.</title>
        <authorList>
            <person name="Ohya K."/>
        </authorList>
    </citation>
    <scope>NUCLEOTIDE SEQUENCE [LARGE SCALE GENOMIC DNA]</scope>
    <source>
        <strain evidence="1 2">GF75</strain>
    </source>
</reference>
<dbReference type="EMBL" id="PUEV01000106">
    <property type="protein sequence ID" value="PQM50312.1"/>
    <property type="molecule type" value="Genomic_DNA"/>
</dbReference>
<organism evidence="1 2">
    <name type="scientific">Mycolicibacter virginiensis</name>
    <dbReference type="NCBI Taxonomy" id="1795032"/>
    <lineage>
        <taxon>Bacteria</taxon>
        <taxon>Bacillati</taxon>
        <taxon>Actinomycetota</taxon>
        <taxon>Actinomycetes</taxon>
        <taxon>Mycobacteriales</taxon>
        <taxon>Mycobacteriaceae</taxon>
        <taxon>Mycolicibacter</taxon>
    </lineage>
</organism>
<protein>
    <submittedName>
        <fullName evidence="1">Uncharacterized protein</fullName>
    </submittedName>
</protein>
<dbReference type="AlphaFoldDB" id="A0A9X7IJG0"/>
<evidence type="ECO:0000313" key="1">
    <source>
        <dbReference type="EMBL" id="PQM50312.1"/>
    </source>
</evidence>
<name>A0A9X7IJG0_9MYCO</name>
<proteinExistence type="predicted"/>
<gene>
    <name evidence="1" type="ORF">C5U48_20760</name>
</gene>
<dbReference type="Proteomes" id="UP000237911">
    <property type="component" value="Unassembled WGS sequence"/>
</dbReference>
<keyword evidence="2" id="KW-1185">Reference proteome</keyword>
<sequence>MTIDNLVPESWPEDIVTALDEWRQGHLIEGDLGAWLCAAGRYDPVTGEDMPDDECRLVAAAAGVSDVGYLVVVSQTCDIAATGPGARHPFVQVCPVRDVGSAFTPAKVQQIRSGQIVEYVYLTKPPVSGRDWAVDLRISMPLSKGALVAAQPVEGFATENDELALAARVAAKFERPALHDYLSKNLIGSLEGLLSKARGSHDWCDDVEQLRLQVEGTRLTPQRVRLIVVTDIDFNGILITKKKPLRELWKSHKNALRALGIEQDPIAFRTLDKMSVADYRNSIPLNLRALGRGNFA</sequence>